<evidence type="ECO:0000313" key="2">
    <source>
        <dbReference type="Proteomes" id="UP001501302"/>
    </source>
</evidence>
<dbReference type="PROSITE" id="PS51257">
    <property type="entry name" value="PROKAR_LIPOPROTEIN"/>
    <property type="match status" value="1"/>
</dbReference>
<dbReference type="RefSeq" id="WP_345190680.1">
    <property type="nucleotide sequence ID" value="NZ_BAABJJ010000012.1"/>
</dbReference>
<comment type="caution">
    <text evidence="1">The sequence shown here is derived from an EMBL/GenBank/DDBJ whole genome shotgun (WGS) entry which is preliminary data.</text>
</comment>
<evidence type="ECO:0008006" key="3">
    <source>
        <dbReference type="Google" id="ProtNLM"/>
    </source>
</evidence>
<dbReference type="Proteomes" id="UP001501302">
    <property type="component" value="Unassembled WGS sequence"/>
</dbReference>
<protein>
    <recommendedName>
        <fullName evidence="3">Lipocalin-like domain-containing protein</fullName>
    </recommendedName>
</protein>
<accession>A0ABP9GHH6</accession>
<name>A0ABP9GHH6_9FLAO</name>
<gene>
    <name evidence="1" type="ORF">GCM10023314_10990</name>
</gene>
<reference evidence="2" key="1">
    <citation type="journal article" date="2019" name="Int. J. Syst. Evol. Microbiol.">
        <title>The Global Catalogue of Microorganisms (GCM) 10K type strain sequencing project: providing services to taxonomists for standard genome sequencing and annotation.</title>
        <authorList>
            <consortium name="The Broad Institute Genomics Platform"/>
            <consortium name="The Broad Institute Genome Sequencing Center for Infectious Disease"/>
            <person name="Wu L."/>
            <person name="Ma J."/>
        </authorList>
    </citation>
    <scope>NUCLEOTIDE SEQUENCE [LARGE SCALE GENOMIC DNA]</scope>
    <source>
        <strain evidence="2">JCM 18285</strain>
    </source>
</reference>
<keyword evidence="2" id="KW-1185">Reference proteome</keyword>
<evidence type="ECO:0000313" key="1">
    <source>
        <dbReference type="EMBL" id="GAA4940008.1"/>
    </source>
</evidence>
<sequence>MKKTIILLLAISLFGCGTSKTVRDSKKVIKGEWTLSKIDYSAVGTFNVTLLNDASKACFEGSSWQFVPNNNTGTYVINNAGCTTGMRYFNFTIKEIDEQTGLYNFLLKPTDAKGKSETNKGFRLKLTALSESNMQWQQTIYKDGKPFIINMNFTK</sequence>
<organism evidence="1 2">
    <name type="scientific">Algibacter agarivorans</name>
    <dbReference type="NCBI Taxonomy" id="1109741"/>
    <lineage>
        <taxon>Bacteria</taxon>
        <taxon>Pseudomonadati</taxon>
        <taxon>Bacteroidota</taxon>
        <taxon>Flavobacteriia</taxon>
        <taxon>Flavobacteriales</taxon>
        <taxon>Flavobacteriaceae</taxon>
        <taxon>Algibacter</taxon>
    </lineage>
</organism>
<proteinExistence type="predicted"/>
<dbReference type="EMBL" id="BAABJJ010000012">
    <property type="protein sequence ID" value="GAA4940008.1"/>
    <property type="molecule type" value="Genomic_DNA"/>
</dbReference>